<proteinExistence type="predicted"/>
<reference evidence="2" key="1">
    <citation type="journal article" date="2022" name="Mol. Ecol. Resour.">
        <title>The genomes of chicory, endive, great burdock and yacon provide insights into Asteraceae palaeo-polyploidization history and plant inulin production.</title>
        <authorList>
            <person name="Fan W."/>
            <person name="Wang S."/>
            <person name="Wang H."/>
            <person name="Wang A."/>
            <person name="Jiang F."/>
            <person name="Liu H."/>
            <person name="Zhao H."/>
            <person name="Xu D."/>
            <person name="Zhang Y."/>
        </authorList>
    </citation>
    <scope>NUCLEOTIDE SEQUENCE [LARGE SCALE GENOMIC DNA]</scope>
    <source>
        <strain evidence="2">cv. Yunnan</strain>
    </source>
</reference>
<name>A0ACB8ZCB5_9ASTR</name>
<comment type="caution">
    <text evidence="1">The sequence shown here is derived from an EMBL/GenBank/DDBJ whole genome shotgun (WGS) entry which is preliminary data.</text>
</comment>
<evidence type="ECO:0000313" key="2">
    <source>
        <dbReference type="Proteomes" id="UP001056120"/>
    </source>
</evidence>
<sequence length="97" mass="10987">MTSDDLKQPLNGDDSACSTFRFISATVACGFLHPVCGCWAFTVTVTDQKEERRDGQILSQVFAWNRKEAAVARFQRVCRFDEVLKFCCGFVKVLGRR</sequence>
<keyword evidence="2" id="KW-1185">Reference proteome</keyword>
<dbReference type="EMBL" id="CM042043">
    <property type="protein sequence ID" value="KAI3695315.1"/>
    <property type="molecule type" value="Genomic_DNA"/>
</dbReference>
<dbReference type="Proteomes" id="UP001056120">
    <property type="component" value="Linkage Group LG26"/>
</dbReference>
<organism evidence="1 2">
    <name type="scientific">Smallanthus sonchifolius</name>
    <dbReference type="NCBI Taxonomy" id="185202"/>
    <lineage>
        <taxon>Eukaryota</taxon>
        <taxon>Viridiplantae</taxon>
        <taxon>Streptophyta</taxon>
        <taxon>Embryophyta</taxon>
        <taxon>Tracheophyta</taxon>
        <taxon>Spermatophyta</taxon>
        <taxon>Magnoliopsida</taxon>
        <taxon>eudicotyledons</taxon>
        <taxon>Gunneridae</taxon>
        <taxon>Pentapetalae</taxon>
        <taxon>asterids</taxon>
        <taxon>campanulids</taxon>
        <taxon>Asterales</taxon>
        <taxon>Asteraceae</taxon>
        <taxon>Asteroideae</taxon>
        <taxon>Heliantheae alliance</taxon>
        <taxon>Millerieae</taxon>
        <taxon>Smallanthus</taxon>
    </lineage>
</organism>
<evidence type="ECO:0000313" key="1">
    <source>
        <dbReference type="EMBL" id="KAI3695315.1"/>
    </source>
</evidence>
<reference evidence="1 2" key="2">
    <citation type="journal article" date="2022" name="Mol. Ecol. Resour.">
        <title>The genomes of chicory, endive, great burdock and yacon provide insights into Asteraceae paleo-polyploidization history and plant inulin production.</title>
        <authorList>
            <person name="Fan W."/>
            <person name="Wang S."/>
            <person name="Wang H."/>
            <person name="Wang A."/>
            <person name="Jiang F."/>
            <person name="Liu H."/>
            <person name="Zhao H."/>
            <person name="Xu D."/>
            <person name="Zhang Y."/>
        </authorList>
    </citation>
    <scope>NUCLEOTIDE SEQUENCE [LARGE SCALE GENOMIC DNA]</scope>
    <source>
        <strain evidence="2">cv. Yunnan</strain>
        <tissue evidence="1">Leaves</tissue>
    </source>
</reference>
<gene>
    <name evidence="1" type="ORF">L1987_78310</name>
</gene>
<protein>
    <submittedName>
        <fullName evidence="1">Uncharacterized protein</fullName>
    </submittedName>
</protein>
<accession>A0ACB8ZCB5</accession>